<keyword evidence="1" id="KW-0812">Transmembrane</keyword>
<dbReference type="EMBL" id="RQGF01000009">
    <property type="protein sequence ID" value="TGL64184.1"/>
    <property type="molecule type" value="Genomic_DNA"/>
</dbReference>
<keyword evidence="1" id="KW-0472">Membrane</keyword>
<dbReference type="Pfam" id="PF14373">
    <property type="entry name" value="Imm_superinfect"/>
    <property type="match status" value="1"/>
</dbReference>
<feature type="transmembrane region" description="Helical" evidence="1">
    <location>
        <begin position="27"/>
        <end position="50"/>
    </location>
</feature>
<accession>A0A4R9KBR8</accession>
<sequence>MFILFLLGIYFIPSIIAWVKKNNFTLVILINVFAGWTGIGWIAAFVLSVVKIKSK</sequence>
<evidence type="ECO:0000313" key="3">
    <source>
        <dbReference type="Proteomes" id="UP000297762"/>
    </source>
</evidence>
<dbReference type="Proteomes" id="UP000297762">
    <property type="component" value="Unassembled WGS sequence"/>
</dbReference>
<gene>
    <name evidence="2" type="ORF">EHQ64_03130</name>
</gene>
<reference evidence="2" key="1">
    <citation type="journal article" date="2019" name="PLoS Negl. Trop. Dis.">
        <title>Revisiting the worldwide diversity of Leptospira species in the environment.</title>
        <authorList>
            <person name="Vincent A.T."/>
            <person name="Schiettekatte O."/>
            <person name="Bourhy P."/>
            <person name="Veyrier F.J."/>
            <person name="Picardeau M."/>
        </authorList>
    </citation>
    <scope>NUCLEOTIDE SEQUENCE [LARGE SCALE GENOMIC DNA]</scope>
    <source>
        <strain evidence="2">201702455</strain>
    </source>
</reference>
<evidence type="ECO:0000256" key="1">
    <source>
        <dbReference type="SAM" id="Phobius"/>
    </source>
</evidence>
<proteinExistence type="predicted"/>
<comment type="caution">
    <text evidence="2">The sequence shown here is derived from an EMBL/GenBank/DDBJ whole genome shotgun (WGS) entry which is preliminary data.</text>
</comment>
<dbReference type="AlphaFoldDB" id="A0A4R9KBR8"/>
<name>A0A4R9KBR8_9LEPT</name>
<evidence type="ECO:0000313" key="2">
    <source>
        <dbReference type="EMBL" id="TGL64184.1"/>
    </source>
</evidence>
<keyword evidence="3" id="KW-1185">Reference proteome</keyword>
<dbReference type="OrthoDB" id="333381at2"/>
<keyword evidence="1" id="KW-1133">Transmembrane helix</keyword>
<organism evidence="2 3">
    <name type="scientific">Leptospira sarikeiensis</name>
    <dbReference type="NCBI Taxonomy" id="2484943"/>
    <lineage>
        <taxon>Bacteria</taxon>
        <taxon>Pseudomonadati</taxon>
        <taxon>Spirochaetota</taxon>
        <taxon>Spirochaetia</taxon>
        <taxon>Leptospirales</taxon>
        <taxon>Leptospiraceae</taxon>
        <taxon>Leptospira</taxon>
    </lineage>
</organism>
<protein>
    <submittedName>
        <fullName evidence="2">Superinfection immunity protein</fullName>
    </submittedName>
</protein>
<dbReference type="InterPro" id="IPR016410">
    <property type="entry name" value="Phage_imm"/>
</dbReference>